<evidence type="ECO:0000259" key="6">
    <source>
        <dbReference type="Pfam" id="PF25053"/>
    </source>
</evidence>
<proteinExistence type="inferred from homology"/>
<dbReference type="InterPro" id="IPR027417">
    <property type="entry name" value="P-loop_NTPase"/>
</dbReference>
<dbReference type="Gene3D" id="3.40.50.1820">
    <property type="entry name" value="alpha/beta hydrolase"/>
    <property type="match status" value="1"/>
</dbReference>
<dbReference type="SUPFAM" id="SSF53474">
    <property type="entry name" value="alpha/beta-Hydrolases"/>
    <property type="match status" value="1"/>
</dbReference>
<feature type="compositionally biased region" description="Basic and acidic residues" evidence="3">
    <location>
        <begin position="31"/>
        <end position="45"/>
    </location>
</feature>
<comment type="caution">
    <text evidence="7">The sequence shown here is derived from an EMBL/GenBank/DDBJ whole genome shotgun (WGS) entry which is preliminary data.</text>
</comment>
<keyword evidence="8" id="KW-1185">Reference proteome</keyword>
<accession>A0ABR2XPX8</accession>
<dbReference type="EMBL" id="JARVKM010000031">
    <property type="protein sequence ID" value="KAK9775829.1"/>
    <property type="molecule type" value="Genomic_DNA"/>
</dbReference>
<reference evidence="7 8" key="1">
    <citation type="submission" date="2024-02" db="EMBL/GenBank/DDBJ databases">
        <title>First draft genome assembly of two strains of Seiridium cardinale.</title>
        <authorList>
            <person name="Emiliani G."/>
            <person name="Scali E."/>
        </authorList>
    </citation>
    <scope>NUCLEOTIDE SEQUENCE [LARGE SCALE GENOMIC DNA]</scope>
    <source>
        <strain evidence="7 8">BM-138-000479</strain>
    </source>
</reference>
<evidence type="ECO:0000313" key="8">
    <source>
        <dbReference type="Proteomes" id="UP001465668"/>
    </source>
</evidence>
<evidence type="ECO:0000256" key="2">
    <source>
        <dbReference type="ARBA" id="ARBA00022737"/>
    </source>
</evidence>
<keyword evidence="2" id="KW-0677">Repeat</keyword>
<dbReference type="SUPFAM" id="SSF52540">
    <property type="entry name" value="P-loop containing nucleoside triphosphate hydrolases"/>
    <property type="match status" value="1"/>
</dbReference>
<dbReference type="PANTHER" id="PTHR10039">
    <property type="entry name" value="AMELOGENIN"/>
    <property type="match status" value="1"/>
</dbReference>
<comment type="similarity">
    <text evidence="1">Belongs to the putative lipase ROG1 family.</text>
</comment>
<gene>
    <name evidence="7" type="ORF">SCAR479_07354</name>
</gene>
<dbReference type="Proteomes" id="UP001465668">
    <property type="component" value="Unassembled WGS sequence"/>
</dbReference>
<dbReference type="InterPro" id="IPR007751">
    <property type="entry name" value="DUF676_lipase-like"/>
</dbReference>
<protein>
    <recommendedName>
        <fullName evidence="9">NACHT domain-containing protein</fullName>
    </recommendedName>
</protein>
<evidence type="ECO:0000259" key="4">
    <source>
        <dbReference type="Pfam" id="PF05057"/>
    </source>
</evidence>
<dbReference type="InterPro" id="IPR056884">
    <property type="entry name" value="NPHP3-like_N"/>
</dbReference>
<evidence type="ECO:0000313" key="7">
    <source>
        <dbReference type="EMBL" id="KAK9775829.1"/>
    </source>
</evidence>
<evidence type="ECO:0008006" key="9">
    <source>
        <dbReference type="Google" id="ProtNLM"/>
    </source>
</evidence>
<feature type="domain" description="DUF676" evidence="4">
    <location>
        <begin position="74"/>
        <end position="197"/>
    </location>
</feature>
<sequence length="1087" mass="122254">MKRIRETLARLGRSSGSPSQESDHTSNLSLRTEKTESRKSLDSSRSESLNLTRDAIGPLVLTDTAESYESGVDVVFVHGLYGHRVQTWNKSGVLWPRDFLSKDLPPSRIITWGYAPPLANTNTFSDMAERLLSDVSRLRSEATRPIIFVGHGLGGLIIKEALVTAAMSRIFGSHHELGDVYPSTIGVVFLGTPHAGNGRQSLGDVIATTAQIAPQMPNKQLLQLLRDRSEMFENQRDSFVMISRDIPVICVRETLPTPMGYMVPTLSSAYDGNKVFIEDVHGHHHDLSKFTNRQDAGYKQIVDHIAKLSSGPSPEELTARASRNQQILDALYFDTIRDREERIDEAYGKTCEWVLTAANDDGSPSLWHEWLGSSEDAIFWMSGKAGSGKSTVMKYAYHSEETKNRLKKWAKRGDLMMAAVFLFEAGSQIQKSREGILRSILWQILSPRPELIYTAFPTYFGCSWPPDEPFNTVTNLTQGFYSLFAKQSQSMKLCIFLDGLDEYRLMDRRDCYTDEDLALIYDTEDGDAGLGSSKWITDAHKDIAQLINEFGSKKDSFKICVTSRELSVFEEAFADAPRLRVHQHSDKSIAQICAARLEQEVPGLSHITYDLCVDIAGTLRTLKQTLDSLPQRLGGSDGLYMHMIATLKPEQQNIAYRIFRLVMRSIQPPCLITLAFAEEGYLVNPNSQDRSSMGRLRAFNDKSQSRNVRDLVVVCQQTKDQLKTSCAGLLEAEASLQELGQRVVFMHQTAKEFAGRKDVWDKVHHSPFDNVTADFCLLSGCVRHLRCFDALQPICLWPSVGFNTETWLLIANGMRYAARIDGEIMDRQAYLDLVDELDQVTQQAWITCLLRHEPLFDDPQWSQVECPALCRRHWTSFEPMDAGKSPRRQDFLSLAVQASLTNYVAEKLKALDSETRRAKAHELLELAVSPKAEGVSACVALSGDYTDFHHDMPDTKVLEVLLANGAEPRSDKRVWVNAVKTGSLYFSRQSVAITHLLQSRTSTLLMLNRQRWVAAIKVLLLHGADPHMSIQMRRGSGEDRSMEERTAMEIIVNMLEGEPEFALELRELQILVNPGSRKSMASPQIVR</sequence>
<evidence type="ECO:0000256" key="3">
    <source>
        <dbReference type="SAM" id="MobiDB-lite"/>
    </source>
</evidence>
<dbReference type="Pfam" id="PF05057">
    <property type="entry name" value="DUF676"/>
    <property type="match status" value="1"/>
</dbReference>
<evidence type="ECO:0000259" key="5">
    <source>
        <dbReference type="Pfam" id="PF24883"/>
    </source>
</evidence>
<dbReference type="Pfam" id="PF24883">
    <property type="entry name" value="NPHP3_N"/>
    <property type="match status" value="1"/>
</dbReference>
<dbReference type="PANTHER" id="PTHR10039:SF5">
    <property type="entry name" value="NACHT DOMAIN-CONTAINING PROTEIN"/>
    <property type="match status" value="1"/>
</dbReference>
<dbReference type="Gene3D" id="3.40.50.300">
    <property type="entry name" value="P-loop containing nucleotide triphosphate hydrolases"/>
    <property type="match status" value="1"/>
</dbReference>
<feature type="domain" description="DUF7791" evidence="6">
    <location>
        <begin position="706"/>
        <end position="790"/>
    </location>
</feature>
<feature type="region of interest" description="Disordered" evidence="3">
    <location>
        <begin position="1"/>
        <end position="47"/>
    </location>
</feature>
<dbReference type="Pfam" id="PF25053">
    <property type="entry name" value="DUF7791"/>
    <property type="match status" value="1"/>
</dbReference>
<evidence type="ECO:0000256" key="1">
    <source>
        <dbReference type="ARBA" id="ARBA00007920"/>
    </source>
</evidence>
<organism evidence="7 8">
    <name type="scientific">Seiridium cardinale</name>
    <dbReference type="NCBI Taxonomy" id="138064"/>
    <lineage>
        <taxon>Eukaryota</taxon>
        <taxon>Fungi</taxon>
        <taxon>Dikarya</taxon>
        <taxon>Ascomycota</taxon>
        <taxon>Pezizomycotina</taxon>
        <taxon>Sordariomycetes</taxon>
        <taxon>Xylariomycetidae</taxon>
        <taxon>Amphisphaeriales</taxon>
        <taxon>Sporocadaceae</taxon>
        <taxon>Seiridium</taxon>
    </lineage>
</organism>
<name>A0ABR2XPX8_9PEZI</name>
<feature type="domain" description="Nephrocystin 3-like N-terminal" evidence="5">
    <location>
        <begin position="350"/>
        <end position="504"/>
    </location>
</feature>
<feature type="compositionally biased region" description="Polar residues" evidence="3">
    <location>
        <begin position="14"/>
        <end position="30"/>
    </location>
</feature>
<dbReference type="InterPro" id="IPR029058">
    <property type="entry name" value="AB_hydrolase_fold"/>
</dbReference>
<dbReference type="InterPro" id="IPR056693">
    <property type="entry name" value="DUF7791"/>
</dbReference>